<dbReference type="OrthoDB" id="9815925at2"/>
<sequence>MALKFSILASQLLADRQTVLRSVSWPVLVWESPVQRWDFQANACPVTPARARGPQGALELHVLELRERFPARNELKLGRSLDNDAVLEDLTVSRTHAFFRKEPHTGVWHVVDAGSHNGTFVGGVLIVPGRPTPLFDRSALRFGRVEVSFLQAAAFEQYVHARLTPPAARLTHVG</sequence>
<dbReference type="InterPro" id="IPR050923">
    <property type="entry name" value="Cell_Proc_Reg/RNA_Proc"/>
</dbReference>
<dbReference type="CDD" id="cd00060">
    <property type="entry name" value="FHA"/>
    <property type="match status" value="1"/>
</dbReference>
<dbReference type="RefSeq" id="WP_075009860.1">
    <property type="nucleotide sequence ID" value="NZ_FOAP01000020.1"/>
</dbReference>
<dbReference type="SUPFAM" id="SSF49879">
    <property type="entry name" value="SMAD/FHA domain"/>
    <property type="match status" value="1"/>
</dbReference>
<dbReference type="Gene3D" id="2.60.200.20">
    <property type="match status" value="1"/>
</dbReference>
<proteinExistence type="predicted"/>
<name>A0A1H8A4P3_STIAU</name>
<dbReference type="EMBL" id="FOAP01000020">
    <property type="protein sequence ID" value="SEM64798.1"/>
    <property type="molecule type" value="Genomic_DNA"/>
</dbReference>
<dbReference type="InterPro" id="IPR000253">
    <property type="entry name" value="FHA_dom"/>
</dbReference>
<dbReference type="Pfam" id="PF00498">
    <property type="entry name" value="FHA"/>
    <property type="match status" value="1"/>
</dbReference>
<keyword evidence="3" id="KW-1185">Reference proteome</keyword>
<gene>
    <name evidence="2" type="ORF">SAMN05444354_12075</name>
</gene>
<organism evidence="2 3">
    <name type="scientific">Stigmatella aurantiaca</name>
    <dbReference type="NCBI Taxonomy" id="41"/>
    <lineage>
        <taxon>Bacteria</taxon>
        <taxon>Pseudomonadati</taxon>
        <taxon>Myxococcota</taxon>
        <taxon>Myxococcia</taxon>
        <taxon>Myxococcales</taxon>
        <taxon>Cystobacterineae</taxon>
        <taxon>Archangiaceae</taxon>
        <taxon>Stigmatella</taxon>
    </lineage>
</organism>
<dbReference type="SMART" id="SM00240">
    <property type="entry name" value="FHA"/>
    <property type="match status" value="1"/>
</dbReference>
<evidence type="ECO:0000313" key="3">
    <source>
        <dbReference type="Proteomes" id="UP000182719"/>
    </source>
</evidence>
<dbReference type="InterPro" id="IPR008984">
    <property type="entry name" value="SMAD_FHA_dom_sf"/>
</dbReference>
<reference evidence="3" key="1">
    <citation type="submission" date="2016-10" db="EMBL/GenBank/DDBJ databases">
        <authorList>
            <person name="Varghese N."/>
            <person name="Submissions S."/>
        </authorList>
    </citation>
    <scope>NUCLEOTIDE SEQUENCE [LARGE SCALE GENOMIC DNA]</scope>
    <source>
        <strain evidence="3">DSM 17044</strain>
    </source>
</reference>
<protein>
    <submittedName>
        <fullName evidence="2">FHA domain-containing protein</fullName>
    </submittedName>
</protein>
<evidence type="ECO:0000313" key="2">
    <source>
        <dbReference type="EMBL" id="SEM64798.1"/>
    </source>
</evidence>
<evidence type="ECO:0000259" key="1">
    <source>
        <dbReference type="PROSITE" id="PS50006"/>
    </source>
</evidence>
<accession>A0A1H8A4P3</accession>
<dbReference type="Proteomes" id="UP000182719">
    <property type="component" value="Unassembled WGS sequence"/>
</dbReference>
<dbReference type="PROSITE" id="PS50006">
    <property type="entry name" value="FHA_DOMAIN"/>
    <property type="match status" value="1"/>
</dbReference>
<dbReference type="PANTHER" id="PTHR23308">
    <property type="entry name" value="NUCLEAR INHIBITOR OF PROTEIN PHOSPHATASE-1"/>
    <property type="match status" value="1"/>
</dbReference>
<dbReference type="AlphaFoldDB" id="A0A1H8A4P3"/>
<feature type="domain" description="FHA" evidence="1">
    <location>
        <begin position="75"/>
        <end position="126"/>
    </location>
</feature>